<reference evidence="10" key="1">
    <citation type="submission" date="2025-08" db="UniProtKB">
        <authorList>
            <consortium name="RefSeq"/>
        </authorList>
    </citation>
    <scope>IDENTIFICATION</scope>
</reference>
<keyword evidence="9" id="KW-1185">Reference proteome</keyword>
<dbReference type="Gene3D" id="1.20.1440.80">
    <property type="entry name" value="Gap junction channel protein cysteine-rich domain"/>
    <property type="match status" value="1"/>
</dbReference>
<dbReference type="RefSeq" id="XP_040925709.2">
    <property type="nucleotide sequence ID" value="XM_041069775.2"/>
</dbReference>
<evidence type="ECO:0000256" key="2">
    <source>
        <dbReference type="ARBA" id="ARBA00022475"/>
    </source>
</evidence>
<evidence type="ECO:0000313" key="10">
    <source>
        <dbReference type="RefSeq" id="XP_040925709.2"/>
    </source>
</evidence>
<dbReference type="InterPro" id="IPR000500">
    <property type="entry name" value="Connexin"/>
</dbReference>
<dbReference type="InterPro" id="IPR019570">
    <property type="entry name" value="Connexin_CCC"/>
</dbReference>
<evidence type="ECO:0000256" key="5">
    <source>
        <dbReference type="ARBA" id="ARBA00023136"/>
    </source>
</evidence>
<dbReference type="AlphaFoldDB" id="A0A8M1HB84"/>
<evidence type="ECO:0000256" key="1">
    <source>
        <dbReference type="ARBA" id="ARBA00004651"/>
    </source>
</evidence>
<keyword evidence="5 6" id="KW-0472">Membrane</keyword>
<dbReference type="PANTHER" id="PTHR11984">
    <property type="entry name" value="CONNEXIN"/>
    <property type="match status" value="1"/>
</dbReference>
<gene>
    <name evidence="10" type="primary">LOC121202079</name>
</gene>
<protein>
    <submittedName>
        <fullName evidence="10">Gap junction Cx32.2 protein-like isoform X1</fullName>
    </submittedName>
</protein>
<evidence type="ECO:0000313" key="9">
    <source>
        <dbReference type="Proteomes" id="UP000515150"/>
    </source>
</evidence>
<dbReference type="GO" id="GO:0005243">
    <property type="term" value="F:gap junction channel activity"/>
    <property type="evidence" value="ECO:0007669"/>
    <property type="project" value="TreeGrafter"/>
</dbReference>
<keyword evidence="4 6" id="KW-1133">Transmembrane helix</keyword>
<evidence type="ECO:0000256" key="3">
    <source>
        <dbReference type="ARBA" id="ARBA00022692"/>
    </source>
</evidence>
<evidence type="ECO:0000256" key="6">
    <source>
        <dbReference type="SAM" id="Phobius"/>
    </source>
</evidence>
<keyword evidence="2" id="KW-1003">Cell membrane</keyword>
<dbReference type="PANTHER" id="PTHR11984:SF109">
    <property type="entry name" value="CONNEXIN 28.1-RELATED"/>
    <property type="match status" value="1"/>
</dbReference>
<name>A0A8M1HB84_BETSP</name>
<organism evidence="9 10">
    <name type="scientific">Betta splendens</name>
    <name type="common">Siamese fighting fish</name>
    <dbReference type="NCBI Taxonomy" id="158456"/>
    <lineage>
        <taxon>Eukaryota</taxon>
        <taxon>Metazoa</taxon>
        <taxon>Chordata</taxon>
        <taxon>Craniata</taxon>
        <taxon>Vertebrata</taxon>
        <taxon>Euteleostomi</taxon>
        <taxon>Actinopterygii</taxon>
        <taxon>Neopterygii</taxon>
        <taxon>Teleostei</taxon>
        <taxon>Neoteleostei</taxon>
        <taxon>Acanthomorphata</taxon>
        <taxon>Anabantaria</taxon>
        <taxon>Anabantiformes</taxon>
        <taxon>Anabantoidei</taxon>
        <taxon>Osphronemidae</taxon>
        <taxon>Betta</taxon>
    </lineage>
</organism>
<dbReference type="Proteomes" id="UP000515150">
    <property type="component" value="Chromosome 2"/>
</dbReference>
<sequence>MFPPSRLFCSSFGAKDQFPLHHVHHILCCFLLLSAVELICVMVRNKQQHGADVVQSGSEVTEDPSFLEHLLSLWHCHSSLLGKTSLPVLQLIRVVMVGAAVQPVWDKEFTGFVCDTQQPGCTHAAFSHIFSLSLHQYWTLQVVLILAPGLIFLCYLVHVIMQNKKCDQGAQVKGHVLRAYLGLLSAGVLLEVGFALFQAVTFGFYLSNTYKCGMNPCPGQVDCYMSQTTEKSWFIVIMFTVTCLSGLFTLIELCVVLIRARPWNKQQNNKISETSGFQMDLKEEGATAESNESSSKLNI</sequence>
<dbReference type="GO" id="GO:0007267">
    <property type="term" value="P:cell-cell signaling"/>
    <property type="evidence" value="ECO:0007669"/>
    <property type="project" value="TreeGrafter"/>
</dbReference>
<keyword evidence="3 6" id="KW-0812">Transmembrane</keyword>
<dbReference type="PRINTS" id="PR00206">
    <property type="entry name" value="CONNEXIN"/>
</dbReference>
<dbReference type="Pfam" id="PF00029">
    <property type="entry name" value="Connexin"/>
    <property type="match status" value="1"/>
</dbReference>
<dbReference type="SMART" id="SM01089">
    <property type="entry name" value="Connexin_CCC"/>
    <property type="match status" value="1"/>
</dbReference>
<dbReference type="InterPro" id="IPR013092">
    <property type="entry name" value="Connexin_N"/>
</dbReference>
<dbReference type="SMART" id="SM00037">
    <property type="entry name" value="CNX"/>
    <property type="match status" value="1"/>
</dbReference>
<evidence type="ECO:0000259" key="8">
    <source>
        <dbReference type="SMART" id="SM01089"/>
    </source>
</evidence>
<evidence type="ECO:0000256" key="4">
    <source>
        <dbReference type="ARBA" id="ARBA00022989"/>
    </source>
</evidence>
<accession>A0A8M1HB84</accession>
<feature type="transmembrane region" description="Helical" evidence="6">
    <location>
        <begin position="233"/>
        <end position="258"/>
    </location>
</feature>
<dbReference type="GO" id="GO:0005922">
    <property type="term" value="C:connexin complex"/>
    <property type="evidence" value="ECO:0007669"/>
    <property type="project" value="InterPro"/>
</dbReference>
<feature type="domain" description="Connexin N-terminal" evidence="7">
    <location>
        <begin position="103"/>
        <end position="136"/>
    </location>
</feature>
<dbReference type="InterPro" id="IPR038359">
    <property type="entry name" value="Connexin_N_sf"/>
</dbReference>
<feature type="transmembrane region" description="Helical" evidence="6">
    <location>
        <begin position="137"/>
        <end position="158"/>
    </location>
</feature>
<evidence type="ECO:0000259" key="7">
    <source>
        <dbReference type="SMART" id="SM00037"/>
    </source>
</evidence>
<dbReference type="KEGG" id="bspl:121202079"/>
<dbReference type="GeneID" id="121202079"/>
<feature type="transmembrane region" description="Helical" evidence="6">
    <location>
        <begin position="179"/>
        <end position="206"/>
    </location>
</feature>
<comment type="subcellular location">
    <subcellularLocation>
        <location evidence="1">Cell membrane</location>
        <topology evidence="1">Multi-pass membrane protein</topology>
    </subcellularLocation>
</comment>
<feature type="domain" description="Connexin cysteine-rich" evidence="8">
    <location>
        <begin position="190"/>
        <end position="256"/>
    </location>
</feature>
<proteinExistence type="predicted"/>
<dbReference type="OrthoDB" id="8899301at2759"/>